<protein>
    <submittedName>
        <fullName evidence="1">Uncharacterized protein</fullName>
    </submittedName>
</protein>
<comment type="caution">
    <text evidence="1">The sequence shown here is derived from an EMBL/GenBank/DDBJ whole genome shotgun (WGS) entry which is preliminary data.</text>
</comment>
<evidence type="ECO:0000313" key="2">
    <source>
        <dbReference type="Proteomes" id="UP000236327"/>
    </source>
</evidence>
<dbReference type="AlphaFoldDB" id="A0A2K2FYF2"/>
<reference evidence="1 2" key="1">
    <citation type="submission" date="2016-05" db="EMBL/GenBank/DDBJ databases">
        <title>Complete genome sequence of Novosphingobium guangzhouense SA925(T).</title>
        <authorList>
            <person name="Sha S."/>
        </authorList>
    </citation>
    <scope>NUCLEOTIDE SEQUENCE [LARGE SCALE GENOMIC DNA]</scope>
    <source>
        <strain evidence="1 2">SA925</strain>
    </source>
</reference>
<gene>
    <name evidence="1" type="ORF">A8V01_22240</name>
</gene>
<evidence type="ECO:0000313" key="1">
    <source>
        <dbReference type="EMBL" id="PNU03782.1"/>
    </source>
</evidence>
<sequence length="61" mass="7111">MRLALAWLAINGVVEGSRVEWFWTFLTKPPGNHGMDPYCRTRDFQIHLNRWKLVAGGNARR</sequence>
<proteinExistence type="predicted"/>
<accession>A0A2K2FYF2</accession>
<keyword evidence="2" id="KW-1185">Reference proteome</keyword>
<name>A0A2K2FYF2_9SPHN</name>
<dbReference type="EMBL" id="LYMM01000043">
    <property type="protein sequence ID" value="PNU03782.1"/>
    <property type="molecule type" value="Genomic_DNA"/>
</dbReference>
<organism evidence="1 2">
    <name type="scientific">Novosphingobium guangzhouense</name>
    <dbReference type="NCBI Taxonomy" id="1850347"/>
    <lineage>
        <taxon>Bacteria</taxon>
        <taxon>Pseudomonadati</taxon>
        <taxon>Pseudomonadota</taxon>
        <taxon>Alphaproteobacteria</taxon>
        <taxon>Sphingomonadales</taxon>
        <taxon>Sphingomonadaceae</taxon>
        <taxon>Novosphingobium</taxon>
    </lineage>
</organism>
<dbReference type="Proteomes" id="UP000236327">
    <property type="component" value="Unassembled WGS sequence"/>
</dbReference>